<dbReference type="CDD" id="cd00158">
    <property type="entry name" value="RHOD"/>
    <property type="match status" value="1"/>
</dbReference>
<feature type="domain" description="Rhodanese" evidence="1">
    <location>
        <begin position="55"/>
        <end position="143"/>
    </location>
</feature>
<name>A0ABD4TCW8_9EURY</name>
<dbReference type="PANTHER" id="PTHR43031:SF7">
    <property type="entry name" value="NITRIC OXIDE REDUCTASE FLRD-NAD(+) REDUCTASE"/>
    <property type="match status" value="1"/>
</dbReference>
<protein>
    <submittedName>
        <fullName evidence="2">Rhodanese-like domain-containing protein</fullName>
    </submittedName>
</protein>
<dbReference type="PROSITE" id="PS50206">
    <property type="entry name" value="RHODANESE_3"/>
    <property type="match status" value="1"/>
</dbReference>
<evidence type="ECO:0000259" key="1">
    <source>
        <dbReference type="PROSITE" id="PS50206"/>
    </source>
</evidence>
<evidence type="ECO:0000313" key="2">
    <source>
        <dbReference type="EMBL" id="MCM2466556.1"/>
    </source>
</evidence>
<reference evidence="2 3" key="1">
    <citation type="submission" date="2018-05" db="EMBL/GenBank/DDBJ databases">
        <title>Isolation and characterization of genus Methanoculleus species and their viruses from deep sea marine sediment offshore southwestern Taiwan.</title>
        <authorList>
            <person name="Wei W.-H."/>
            <person name="Chen W.-C."/>
            <person name="Lai M.-C."/>
            <person name="Chen S.-C."/>
        </authorList>
    </citation>
    <scope>NUCLEOTIDE SEQUENCE [LARGE SCALE GENOMIC DNA]</scope>
    <source>
        <strain evidence="2 3">CWC-02</strain>
    </source>
</reference>
<dbReference type="SUPFAM" id="SSF52821">
    <property type="entry name" value="Rhodanese/Cell cycle control phosphatase"/>
    <property type="match status" value="1"/>
</dbReference>
<dbReference type="Proteomes" id="UP001523230">
    <property type="component" value="Unassembled WGS sequence"/>
</dbReference>
<dbReference type="SMART" id="SM00450">
    <property type="entry name" value="RHOD"/>
    <property type="match status" value="1"/>
</dbReference>
<dbReference type="InterPro" id="IPR050229">
    <property type="entry name" value="GlpE_sulfurtransferase"/>
</dbReference>
<accession>A0ABD4TCW8</accession>
<dbReference type="InterPro" id="IPR001307">
    <property type="entry name" value="Thiosulphate_STrfase_CS"/>
</dbReference>
<sequence length="144" mass="14976">MTDLHLPLVFLLVAGSTLAAVLVGGCLGGGPASGDQNIRIVSPAEASALIEEKGEDPRFVVIDVRRPDEFAGGHIPGAINIDSVDFSEHLGSLDPDGTYLVCCLRGGRSAGVRELMRGAGFREVYDIEGGMSAWKAAGLPVVTD</sequence>
<dbReference type="Gene3D" id="3.40.250.10">
    <property type="entry name" value="Rhodanese-like domain"/>
    <property type="match status" value="1"/>
</dbReference>
<dbReference type="EMBL" id="QFDM01000002">
    <property type="protein sequence ID" value="MCM2466556.1"/>
    <property type="molecule type" value="Genomic_DNA"/>
</dbReference>
<dbReference type="InterPro" id="IPR001763">
    <property type="entry name" value="Rhodanese-like_dom"/>
</dbReference>
<dbReference type="AlphaFoldDB" id="A0ABD4TCW8"/>
<dbReference type="Pfam" id="PF00581">
    <property type="entry name" value="Rhodanese"/>
    <property type="match status" value="1"/>
</dbReference>
<proteinExistence type="predicted"/>
<keyword evidence="3" id="KW-1185">Reference proteome</keyword>
<dbReference type="PANTHER" id="PTHR43031">
    <property type="entry name" value="FAD-DEPENDENT OXIDOREDUCTASE"/>
    <property type="match status" value="1"/>
</dbReference>
<dbReference type="RefSeq" id="WP_250987803.1">
    <property type="nucleotide sequence ID" value="NZ_QFDM01000002.1"/>
</dbReference>
<organism evidence="2 3">
    <name type="scientific">Methanoculleus oceani</name>
    <dbReference type="NCBI Taxonomy" id="2184756"/>
    <lineage>
        <taxon>Archaea</taxon>
        <taxon>Methanobacteriati</taxon>
        <taxon>Methanobacteriota</taxon>
        <taxon>Stenosarchaea group</taxon>
        <taxon>Methanomicrobia</taxon>
        <taxon>Methanomicrobiales</taxon>
        <taxon>Methanomicrobiaceae</taxon>
        <taxon>Methanoculleus</taxon>
    </lineage>
</organism>
<dbReference type="InterPro" id="IPR036873">
    <property type="entry name" value="Rhodanese-like_dom_sf"/>
</dbReference>
<evidence type="ECO:0000313" key="3">
    <source>
        <dbReference type="Proteomes" id="UP001523230"/>
    </source>
</evidence>
<comment type="caution">
    <text evidence="2">The sequence shown here is derived from an EMBL/GenBank/DDBJ whole genome shotgun (WGS) entry which is preliminary data.</text>
</comment>
<gene>
    <name evidence="2" type="ORF">DIC75_09605</name>
</gene>
<dbReference type="PROSITE" id="PS00380">
    <property type="entry name" value="RHODANESE_1"/>
    <property type="match status" value="1"/>
</dbReference>